<name>A0A2S9PY57_9ACTN</name>
<dbReference type="RefSeq" id="WP_105868458.1">
    <property type="nucleotide sequence ID" value="NZ_PVLV01000121.1"/>
</dbReference>
<dbReference type="InterPro" id="IPR055878">
    <property type="entry name" value="DUF7455"/>
</dbReference>
<gene>
    <name evidence="2" type="ORF">C6N75_09665</name>
</gene>
<dbReference type="AlphaFoldDB" id="A0A2S9PY57"/>
<sequence length="70" mass="7377">MAGTLTAADRCDRCPAAAAYRVQKDDAPLALDFCGHHFRSNAADLYAEGWTVTLGNPDVVGLPDLEGTPS</sequence>
<comment type="caution">
    <text evidence="2">The sequence shown here is derived from an EMBL/GenBank/DDBJ whole genome shotgun (WGS) entry which is preliminary data.</text>
</comment>
<reference evidence="2 3" key="1">
    <citation type="submission" date="2018-03" db="EMBL/GenBank/DDBJ databases">
        <title>Novel Streptomyces sp. from soil.</title>
        <authorList>
            <person name="Tan G.Y.A."/>
            <person name="Lee Z.Y."/>
        </authorList>
    </citation>
    <scope>NUCLEOTIDE SEQUENCE [LARGE SCALE GENOMIC DNA]</scope>
    <source>
        <strain evidence="2 3">ST5x</strain>
    </source>
</reference>
<organism evidence="2 3">
    <name type="scientific">Streptomyces solincola</name>
    <dbReference type="NCBI Taxonomy" id="2100817"/>
    <lineage>
        <taxon>Bacteria</taxon>
        <taxon>Bacillati</taxon>
        <taxon>Actinomycetota</taxon>
        <taxon>Actinomycetes</taxon>
        <taxon>Kitasatosporales</taxon>
        <taxon>Streptomycetaceae</taxon>
        <taxon>Streptomyces</taxon>
    </lineage>
</organism>
<evidence type="ECO:0000259" key="1">
    <source>
        <dbReference type="Pfam" id="PF24254"/>
    </source>
</evidence>
<accession>A0A2S9PY57</accession>
<proteinExistence type="predicted"/>
<evidence type="ECO:0000313" key="3">
    <source>
        <dbReference type="Proteomes" id="UP000239322"/>
    </source>
</evidence>
<keyword evidence="3" id="KW-1185">Reference proteome</keyword>
<protein>
    <recommendedName>
        <fullName evidence="1">DUF7455 domain-containing protein</fullName>
    </recommendedName>
</protein>
<dbReference type="EMBL" id="PVLV01000121">
    <property type="protein sequence ID" value="PRH79342.1"/>
    <property type="molecule type" value="Genomic_DNA"/>
</dbReference>
<dbReference type="Pfam" id="PF24254">
    <property type="entry name" value="DUF7455"/>
    <property type="match status" value="1"/>
</dbReference>
<dbReference type="Proteomes" id="UP000239322">
    <property type="component" value="Unassembled WGS sequence"/>
</dbReference>
<feature type="domain" description="DUF7455" evidence="1">
    <location>
        <begin position="5"/>
        <end position="53"/>
    </location>
</feature>
<evidence type="ECO:0000313" key="2">
    <source>
        <dbReference type="EMBL" id="PRH79342.1"/>
    </source>
</evidence>